<keyword evidence="3" id="KW-1185">Reference proteome</keyword>
<proteinExistence type="predicted"/>
<sequence>MTLLRISSLLMSISSIVVVVALAIAFGLSDVLPIGLLVLGHALAMIAAVGIKVGYVVRLEALAQERRISQAA</sequence>
<keyword evidence="1" id="KW-0472">Membrane</keyword>
<evidence type="ECO:0000313" key="3">
    <source>
        <dbReference type="Proteomes" id="UP001501337"/>
    </source>
</evidence>
<evidence type="ECO:0000313" key="2">
    <source>
        <dbReference type="EMBL" id="GAA3947155.1"/>
    </source>
</evidence>
<organism evidence="2 3">
    <name type="scientific">Allohahella marinimesophila</name>
    <dbReference type="NCBI Taxonomy" id="1054972"/>
    <lineage>
        <taxon>Bacteria</taxon>
        <taxon>Pseudomonadati</taxon>
        <taxon>Pseudomonadota</taxon>
        <taxon>Gammaproteobacteria</taxon>
        <taxon>Oceanospirillales</taxon>
        <taxon>Hahellaceae</taxon>
        <taxon>Allohahella</taxon>
    </lineage>
</organism>
<dbReference type="Proteomes" id="UP001501337">
    <property type="component" value="Unassembled WGS sequence"/>
</dbReference>
<protein>
    <submittedName>
        <fullName evidence="2">Uncharacterized protein</fullName>
    </submittedName>
</protein>
<accession>A0ABP7NH56</accession>
<keyword evidence="1" id="KW-1133">Transmembrane helix</keyword>
<reference evidence="3" key="1">
    <citation type="journal article" date="2019" name="Int. J. Syst. Evol. Microbiol.">
        <title>The Global Catalogue of Microorganisms (GCM) 10K type strain sequencing project: providing services to taxonomists for standard genome sequencing and annotation.</title>
        <authorList>
            <consortium name="The Broad Institute Genomics Platform"/>
            <consortium name="The Broad Institute Genome Sequencing Center for Infectious Disease"/>
            <person name="Wu L."/>
            <person name="Ma J."/>
        </authorList>
    </citation>
    <scope>NUCLEOTIDE SEQUENCE [LARGE SCALE GENOMIC DNA]</scope>
    <source>
        <strain evidence="3">JCM 17555</strain>
    </source>
</reference>
<dbReference type="RefSeq" id="WP_344802544.1">
    <property type="nucleotide sequence ID" value="NZ_BAABBO010000001.1"/>
</dbReference>
<feature type="transmembrane region" description="Helical" evidence="1">
    <location>
        <begin position="9"/>
        <end position="28"/>
    </location>
</feature>
<name>A0ABP7NH56_9GAMM</name>
<evidence type="ECO:0000256" key="1">
    <source>
        <dbReference type="SAM" id="Phobius"/>
    </source>
</evidence>
<feature type="transmembrane region" description="Helical" evidence="1">
    <location>
        <begin position="34"/>
        <end position="57"/>
    </location>
</feature>
<dbReference type="EMBL" id="BAABBO010000001">
    <property type="protein sequence ID" value="GAA3947155.1"/>
    <property type="molecule type" value="Genomic_DNA"/>
</dbReference>
<gene>
    <name evidence="2" type="ORF">GCM10022278_02920</name>
</gene>
<keyword evidence="1" id="KW-0812">Transmembrane</keyword>
<comment type="caution">
    <text evidence="2">The sequence shown here is derived from an EMBL/GenBank/DDBJ whole genome shotgun (WGS) entry which is preliminary data.</text>
</comment>